<feature type="binding site" evidence="12">
    <location>
        <position position="131"/>
    </location>
    <ligand>
        <name>L-glutamate</name>
        <dbReference type="ChEBI" id="CHEBI:29985"/>
    </ligand>
</feature>
<evidence type="ECO:0000256" key="10">
    <source>
        <dbReference type="ARBA" id="ARBA00023286"/>
    </source>
</evidence>
<evidence type="ECO:0000256" key="11">
    <source>
        <dbReference type="ARBA" id="ARBA00023303"/>
    </source>
</evidence>
<feature type="domain" description="Ionotropic glutamate receptor C-terminal" evidence="14">
    <location>
        <begin position="3"/>
        <end position="185"/>
    </location>
</feature>
<keyword evidence="9" id="KW-0325">Glycoprotein</keyword>
<evidence type="ECO:0000256" key="12">
    <source>
        <dbReference type="PIRSR" id="PIRSR601508-1"/>
    </source>
</evidence>
<dbReference type="GO" id="GO:0038023">
    <property type="term" value="F:signaling receptor activity"/>
    <property type="evidence" value="ECO:0007669"/>
    <property type="project" value="InterPro"/>
</dbReference>
<reference evidence="15" key="1">
    <citation type="submission" date="2023-03" db="EMBL/GenBank/DDBJ databases">
        <title>Chromosome-scale reference genome and RAD-based genetic map of yellow starthistle (Centaurea solstitialis) reveal putative structural variation and QTLs associated with invader traits.</title>
        <authorList>
            <person name="Reatini B."/>
            <person name="Cang F.A."/>
            <person name="Jiang Q."/>
            <person name="Mckibben M.T.W."/>
            <person name="Barker M.S."/>
            <person name="Rieseberg L.H."/>
            <person name="Dlugosch K.M."/>
        </authorList>
    </citation>
    <scope>NUCLEOTIDE SEQUENCE</scope>
    <source>
        <strain evidence="15">CAN-66</strain>
        <tissue evidence="15">Leaf</tissue>
    </source>
</reference>
<dbReference type="AlphaFoldDB" id="A0AA38U1V4"/>
<evidence type="ECO:0000256" key="6">
    <source>
        <dbReference type="ARBA" id="ARBA00023065"/>
    </source>
</evidence>
<evidence type="ECO:0000313" key="15">
    <source>
        <dbReference type="EMBL" id="KAJ9567213.1"/>
    </source>
</evidence>
<organism evidence="15 16">
    <name type="scientific">Centaurea solstitialis</name>
    <name type="common">yellow star-thistle</name>
    <dbReference type="NCBI Taxonomy" id="347529"/>
    <lineage>
        <taxon>Eukaryota</taxon>
        <taxon>Viridiplantae</taxon>
        <taxon>Streptophyta</taxon>
        <taxon>Embryophyta</taxon>
        <taxon>Tracheophyta</taxon>
        <taxon>Spermatophyta</taxon>
        <taxon>Magnoliopsida</taxon>
        <taxon>eudicotyledons</taxon>
        <taxon>Gunneridae</taxon>
        <taxon>Pentapetalae</taxon>
        <taxon>asterids</taxon>
        <taxon>campanulids</taxon>
        <taxon>Asterales</taxon>
        <taxon>Asteraceae</taxon>
        <taxon>Carduoideae</taxon>
        <taxon>Cardueae</taxon>
        <taxon>Centaureinae</taxon>
        <taxon>Centaurea</taxon>
    </lineage>
</organism>
<keyword evidence="11" id="KW-0407">Ion channel</keyword>
<feature type="transmembrane region" description="Helical" evidence="13">
    <location>
        <begin position="205"/>
        <end position="225"/>
    </location>
</feature>
<keyword evidence="2" id="KW-0813">Transport</keyword>
<comment type="caution">
    <text evidence="15">The sequence shown here is derived from an EMBL/GenBank/DDBJ whole genome shotgun (WGS) entry which is preliminary data.</text>
</comment>
<dbReference type="InterPro" id="IPR001320">
    <property type="entry name" value="Iontro_rcpt_C"/>
</dbReference>
<evidence type="ECO:0000256" key="1">
    <source>
        <dbReference type="ARBA" id="ARBA00004651"/>
    </source>
</evidence>
<dbReference type="SUPFAM" id="SSF53850">
    <property type="entry name" value="Periplasmic binding protein-like II"/>
    <property type="match status" value="1"/>
</dbReference>
<dbReference type="GO" id="GO:0015276">
    <property type="term" value="F:ligand-gated monoatomic ion channel activity"/>
    <property type="evidence" value="ECO:0007669"/>
    <property type="project" value="InterPro"/>
</dbReference>
<keyword evidence="6" id="KW-0406">Ion transport</keyword>
<evidence type="ECO:0000259" key="14">
    <source>
        <dbReference type="SMART" id="SM00079"/>
    </source>
</evidence>
<protein>
    <recommendedName>
        <fullName evidence="14">Ionotropic glutamate receptor C-terminal domain-containing protein</fullName>
    </recommendedName>
</protein>
<dbReference type="PANTHER" id="PTHR18966">
    <property type="entry name" value="IONOTROPIC GLUTAMATE RECEPTOR"/>
    <property type="match status" value="1"/>
</dbReference>
<dbReference type="GO" id="GO:0005886">
    <property type="term" value="C:plasma membrane"/>
    <property type="evidence" value="ECO:0007669"/>
    <property type="project" value="UniProtKB-SubCell"/>
</dbReference>
<keyword evidence="3" id="KW-1003">Cell membrane</keyword>
<dbReference type="Pfam" id="PF00060">
    <property type="entry name" value="Lig_chan"/>
    <property type="match status" value="1"/>
</dbReference>
<name>A0AA38U1V4_9ASTR</name>
<evidence type="ECO:0000256" key="3">
    <source>
        <dbReference type="ARBA" id="ARBA00022475"/>
    </source>
</evidence>
<evidence type="ECO:0000256" key="13">
    <source>
        <dbReference type="SAM" id="Phobius"/>
    </source>
</evidence>
<evidence type="ECO:0000256" key="5">
    <source>
        <dbReference type="ARBA" id="ARBA00022989"/>
    </source>
</evidence>
<feature type="binding site" evidence="12">
    <location>
        <position position="83"/>
    </location>
    <ligand>
        <name>L-glutamate</name>
        <dbReference type="ChEBI" id="CHEBI:29985"/>
    </ligand>
</feature>
<dbReference type="Gene3D" id="3.40.190.10">
    <property type="entry name" value="Periplasmic binding protein-like II"/>
    <property type="match status" value="1"/>
</dbReference>
<gene>
    <name evidence="15" type="ORF">OSB04_003179</name>
</gene>
<dbReference type="Proteomes" id="UP001172457">
    <property type="component" value="Chromosome 1"/>
</dbReference>
<evidence type="ECO:0000256" key="2">
    <source>
        <dbReference type="ARBA" id="ARBA00022448"/>
    </source>
</evidence>
<keyword evidence="10" id="KW-1071">Ligand-gated ion channel</keyword>
<evidence type="ECO:0000313" key="16">
    <source>
        <dbReference type="Proteomes" id="UP001172457"/>
    </source>
</evidence>
<keyword evidence="16" id="KW-1185">Reference proteome</keyword>
<keyword evidence="4 13" id="KW-0812">Transmembrane</keyword>
<keyword evidence="8" id="KW-0675">Receptor</keyword>
<evidence type="ECO:0000256" key="4">
    <source>
        <dbReference type="ARBA" id="ARBA00022692"/>
    </source>
</evidence>
<dbReference type="InterPro" id="IPR015683">
    <property type="entry name" value="Ionotropic_Glu_rcpt"/>
</dbReference>
<evidence type="ECO:0000256" key="8">
    <source>
        <dbReference type="ARBA" id="ARBA00023170"/>
    </source>
</evidence>
<comment type="subcellular location">
    <subcellularLocation>
        <location evidence="1">Cell membrane</location>
        <topology evidence="1">Multi-pass membrane protein</topology>
    </subcellularLocation>
</comment>
<sequence length="257" mass="28982">MIKLQRPFRNMYWAKEIEQVFVIAGQELQSNLSRFVVIVWLFVVLVLTSSYTATLSSLLTIQQIQLASNKNSIGYSYSILKGSNKNFTPGTRVESYFTFAAYANELSRGSKKGGVDAIVEEIPYIKAFLADYPSGYSMTISEATTNGFGFVFARGSPWAPEISRQIARLREDGTLNKLEDKWFNQESRDSMPTTKILSFKDLRGLFVISGVSMAAALFLFMIYLVHEKLHFSYTMLAGGKLAFIMRFLVRETGNAIE</sequence>
<accession>A0AA38U1V4</accession>
<proteinExistence type="predicted"/>
<dbReference type="PRINTS" id="PR00177">
    <property type="entry name" value="NMDARECEPTOR"/>
</dbReference>
<keyword evidence="7 13" id="KW-0472">Membrane</keyword>
<feature type="transmembrane region" description="Helical" evidence="13">
    <location>
        <begin position="37"/>
        <end position="61"/>
    </location>
</feature>
<evidence type="ECO:0000256" key="9">
    <source>
        <dbReference type="ARBA" id="ARBA00023180"/>
    </source>
</evidence>
<dbReference type="InterPro" id="IPR001508">
    <property type="entry name" value="Iono_Glu_rcpt_met"/>
</dbReference>
<dbReference type="SMART" id="SM00079">
    <property type="entry name" value="PBPe"/>
    <property type="match status" value="1"/>
</dbReference>
<evidence type="ECO:0000256" key="7">
    <source>
        <dbReference type="ARBA" id="ARBA00023136"/>
    </source>
</evidence>
<keyword evidence="5 13" id="KW-1133">Transmembrane helix</keyword>
<dbReference type="EMBL" id="JARYMX010000001">
    <property type="protein sequence ID" value="KAJ9567213.1"/>
    <property type="molecule type" value="Genomic_DNA"/>
</dbReference>